<reference evidence="2" key="2">
    <citation type="submission" date="2025-08" db="UniProtKB">
        <authorList>
            <consortium name="Ensembl"/>
        </authorList>
    </citation>
    <scope>IDENTIFICATION</scope>
</reference>
<organism evidence="2 3">
    <name type="scientific">Scleropages formosus</name>
    <name type="common">Asian bonytongue</name>
    <name type="synonym">Osteoglossum formosum</name>
    <dbReference type="NCBI Taxonomy" id="113540"/>
    <lineage>
        <taxon>Eukaryota</taxon>
        <taxon>Metazoa</taxon>
        <taxon>Chordata</taxon>
        <taxon>Craniata</taxon>
        <taxon>Vertebrata</taxon>
        <taxon>Euteleostomi</taxon>
        <taxon>Actinopterygii</taxon>
        <taxon>Neopterygii</taxon>
        <taxon>Teleostei</taxon>
        <taxon>Osteoglossocephala</taxon>
        <taxon>Osteoglossomorpha</taxon>
        <taxon>Osteoglossiformes</taxon>
        <taxon>Osteoglossidae</taxon>
        <taxon>Scleropages</taxon>
    </lineage>
</organism>
<dbReference type="Proteomes" id="UP000694397">
    <property type="component" value="Chromosome 4"/>
</dbReference>
<reference evidence="2 3" key="1">
    <citation type="submission" date="2019-04" db="EMBL/GenBank/DDBJ databases">
        <authorList>
            <consortium name="Wellcome Sanger Institute Data Sharing"/>
        </authorList>
    </citation>
    <scope>NUCLEOTIDE SEQUENCE [LARGE SCALE GENOMIC DNA]</scope>
</reference>
<dbReference type="Ensembl" id="ENSSFOT00015074177.1">
    <property type="protein sequence ID" value="ENSSFOP00015061673.1"/>
    <property type="gene ID" value="ENSSFOG00015025078.1"/>
</dbReference>
<dbReference type="GeneTree" id="ENSGT00940000178296"/>
<accession>A0A8C9VLA8</accession>
<evidence type="ECO:0000313" key="2">
    <source>
        <dbReference type="Ensembl" id="ENSSFOP00015061673.1"/>
    </source>
</evidence>
<name>A0A8C9VLA8_SCLFO</name>
<sequence length="90" mass="9496">MSVAQQQKEVGATAEQCGGQGGNRRQQGVIPTAQTEHGYSHLICITQWLVALPVGLPVSFCAAGSPGGAEGEHLHVPERGAAKQLFYVQR</sequence>
<protein>
    <submittedName>
        <fullName evidence="2">Uncharacterized protein</fullName>
    </submittedName>
</protein>
<dbReference type="AlphaFoldDB" id="A0A8C9VLA8"/>
<proteinExistence type="predicted"/>
<evidence type="ECO:0000256" key="1">
    <source>
        <dbReference type="SAM" id="MobiDB-lite"/>
    </source>
</evidence>
<keyword evidence="3" id="KW-1185">Reference proteome</keyword>
<reference evidence="2" key="3">
    <citation type="submission" date="2025-09" db="UniProtKB">
        <authorList>
            <consortium name="Ensembl"/>
        </authorList>
    </citation>
    <scope>IDENTIFICATION</scope>
</reference>
<evidence type="ECO:0000313" key="3">
    <source>
        <dbReference type="Proteomes" id="UP000694397"/>
    </source>
</evidence>
<dbReference type="OrthoDB" id="8830652at2759"/>
<feature type="region of interest" description="Disordered" evidence="1">
    <location>
        <begin position="1"/>
        <end position="29"/>
    </location>
</feature>